<dbReference type="EMBL" id="JBEDUW010000002">
    <property type="protein sequence ID" value="KAK9945883.1"/>
    <property type="molecule type" value="Genomic_DNA"/>
</dbReference>
<evidence type="ECO:0000313" key="2">
    <source>
        <dbReference type="Proteomes" id="UP001457282"/>
    </source>
</evidence>
<evidence type="ECO:0000313" key="1">
    <source>
        <dbReference type="EMBL" id="KAK9945883.1"/>
    </source>
</evidence>
<organism evidence="1 2">
    <name type="scientific">Rubus argutus</name>
    <name type="common">Southern blackberry</name>
    <dbReference type="NCBI Taxonomy" id="59490"/>
    <lineage>
        <taxon>Eukaryota</taxon>
        <taxon>Viridiplantae</taxon>
        <taxon>Streptophyta</taxon>
        <taxon>Embryophyta</taxon>
        <taxon>Tracheophyta</taxon>
        <taxon>Spermatophyta</taxon>
        <taxon>Magnoliopsida</taxon>
        <taxon>eudicotyledons</taxon>
        <taxon>Gunneridae</taxon>
        <taxon>Pentapetalae</taxon>
        <taxon>rosids</taxon>
        <taxon>fabids</taxon>
        <taxon>Rosales</taxon>
        <taxon>Rosaceae</taxon>
        <taxon>Rosoideae</taxon>
        <taxon>Rosoideae incertae sedis</taxon>
        <taxon>Rubus</taxon>
    </lineage>
</organism>
<sequence>MGMVLVKMGCLFAVIGRKVWRSVVDSVSGRVGIDAEEMGVIIGNLLKDEAFVSPEVLFDVLQKEGIAVECDSSKYPVGYGSDVWSLLVFC</sequence>
<protein>
    <submittedName>
        <fullName evidence="1">Uncharacterized protein</fullName>
    </submittedName>
</protein>
<proteinExistence type="predicted"/>
<dbReference type="AlphaFoldDB" id="A0AAW1YDV3"/>
<keyword evidence="2" id="KW-1185">Reference proteome</keyword>
<name>A0AAW1YDV3_RUBAR</name>
<reference evidence="1 2" key="1">
    <citation type="journal article" date="2023" name="G3 (Bethesda)">
        <title>A chromosome-length genome assembly and annotation of blackberry (Rubus argutus, cv. 'Hillquist').</title>
        <authorList>
            <person name="Bruna T."/>
            <person name="Aryal R."/>
            <person name="Dudchenko O."/>
            <person name="Sargent D.J."/>
            <person name="Mead D."/>
            <person name="Buti M."/>
            <person name="Cavallini A."/>
            <person name="Hytonen T."/>
            <person name="Andres J."/>
            <person name="Pham M."/>
            <person name="Weisz D."/>
            <person name="Mascagni F."/>
            <person name="Usai G."/>
            <person name="Natali L."/>
            <person name="Bassil N."/>
            <person name="Fernandez G.E."/>
            <person name="Lomsadze A."/>
            <person name="Armour M."/>
            <person name="Olukolu B."/>
            <person name="Poorten T."/>
            <person name="Britton C."/>
            <person name="Davik J."/>
            <person name="Ashrafi H."/>
            <person name="Aiden E.L."/>
            <person name="Borodovsky M."/>
            <person name="Worthington M."/>
        </authorList>
    </citation>
    <scope>NUCLEOTIDE SEQUENCE [LARGE SCALE GENOMIC DNA]</scope>
    <source>
        <strain evidence="1">PI 553951</strain>
    </source>
</reference>
<comment type="caution">
    <text evidence="1">The sequence shown here is derived from an EMBL/GenBank/DDBJ whole genome shotgun (WGS) entry which is preliminary data.</text>
</comment>
<dbReference type="Proteomes" id="UP001457282">
    <property type="component" value="Unassembled WGS sequence"/>
</dbReference>
<gene>
    <name evidence="1" type="ORF">M0R45_011374</name>
</gene>
<accession>A0AAW1YDV3</accession>